<dbReference type="InterPro" id="IPR022880">
    <property type="entry name" value="DNApol_IV"/>
</dbReference>
<dbReference type="FunFam" id="1.10.150.810:FF:000001">
    <property type="entry name" value="DNA polymerase kappa"/>
    <property type="match status" value="1"/>
</dbReference>
<comment type="catalytic activity">
    <reaction evidence="19">
        <text>DNA(n) + a 2'-deoxyribonucleoside 5'-triphosphate = DNA(n+1) + diphosphate</text>
        <dbReference type="Rhea" id="RHEA:22508"/>
        <dbReference type="Rhea" id="RHEA-COMP:17339"/>
        <dbReference type="Rhea" id="RHEA-COMP:17340"/>
        <dbReference type="ChEBI" id="CHEBI:33019"/>
        <dbReference type="ChEBI" id="CHEBI:61560"/>
        <dbReference type="ChEBI" id="CHEBI:173112"/>
        <dbReference type="EC" id="2.7.7.7"/>
    </reaction>
</comment>
<feature type="domain" description="UmuC" evidence="22">
    <location>
        <begin position="180"/>
        <end position="571"/>
    </location>
</feature>
<dbReference type="SUPFAM" id="SSF56672">
    <property type="entry name" value="DNA/RNA polymerases"/>
    <property type="match status" value="1"/>
</dbReference>
<dbReference type="Gene3D" id="3.40.1170.60">
    <property type="match status" value="1"/>
</dbReference>
<keyword evidence="24" id="KW-1185">Reference proteome</keyword>
<dbReference type="GO" id="GO:0003684">
    <property type="term" value="F:damaged DNA binding"/>
    <property type="evidence" value="ECO:0007669"/>
    <property type="project" value="InterPro"/>
</dbReference>
<evidence type="ECO:0000256" key="1">
    <source>
        <dbReference type="ARBA" id="ARBA00001946"/>
    </source>
</evidence>
<dbReference type="PROSITE" id="PS50173">
    <property type="entry name" value="UMUC"/>
    <property type="match status" value="1"/>
</dbReference>
<dbReference type="InterPro" id="IPR006642">
    <property type="entry name" value="Rad18_UBZ4"/>
</dbReference>
<keyword evidence="6" id="KW-0515">Mutator protein</keyword>
<evidence type="ECO:0000256" key="20">
    <source>
        <dbReference type="SAM" id="Coils"/>
    </source>
</evidence>
<dbReference type="CDD" id="cd03586">
    <property type="entry name" value="PolY_Pol_IV_kappa"/>
    <property type="match status" value="1"/>
</dbReference>
<evidence type="ECO:0000256" key="19">
    <source>
        <dbReference type="ARBA" id="ARBA00049244"/>
    </source>
</evidence>
<evidence type="ECO:0000256" key="12">
    <source>
        <dbReference type="ARBA" id="ARBA00022771"/>
    </source>
</evidence>
<dbReference type="InterPro" id="IPR024728">
    <property type="entry name" value="PolY_HhH_motif"/>
</dbReference>
<dbReference type="SUPFAM" id="SSF100879">
    <property type="entry name" value="Lesion bypass DNA polymerase (Y-family), little finger domain"/>
    <property type="match status" value="1"/>
</dbReference>
<evidence type="ECO:0000256" key="2">
    <source>
        <dbReference type="ARBA" id="ARBA00004123"/>
    </source>
</evidence>
<evidence type="ECO:0000256" key="8">
    <source>
        <dbReference type="ARBA" id="ARBA00022695"/>
    </source>
</evidence>
<comment type="similarity">
    <text evidence="3">Belongs to the DNA polymerase type-Y family.</text>
</comment>
<dbReference type="GO" id="GO:0003887">
    <property type="term" value="F:DNA-directed DNA polymerase activity"/>
    <property type="evidence" value="ECO:0007669"/>
    <property type="project" value="UniProtKB-KW"/>
</dbReference>
<keyword evidence="12" id="KW-0863">Zinc-finger</keyword>
<feature type="coiled-coil region" evidence="20">
    <location>
        <begin position="127"/>
        <end position="154"/>
    </location>
</feature>
<feature type="region of interest" description="Disordered" evidence="21">
    <location>
        <begin position="385"/>
        <end position="416"/>
    </location>
</feature>
<dbReference type="Gene3D" id="1.10.150.810">
    <property type="match status" value="2"/>
</dbReference>
<proteinExistence type="inferred from homology"/>
<feature type="region of interest" description="Disordered" evidence="21">
    <location>
        <begin position="58"/>
        <end position="93"/>
    </location>
</feature>
<sequence length="820" mass="90635">MMDEECDGRQQDEDSEEENWTDVWDDVSCNLNPSAAGPTNQKLPHVTEVSAKGNYNQVNEIGSTNKSGNGSTIESATKSTLQSTSESSSQPSFLRMGLNDNKAGMEGLDKEHINRVIMDASRGSKFYENQLKKEAMMQRRINEQQRQLEQLSEARILEGTREADQVLADLESSRDLSHTIVHVDMDAFYAAVEMRDNPALRTKPMAVGGLSMLSTSNYLARRYGVRAAMPGFIAKKLCPDLTIVPCNFDKYIAVSKDIRGIMSEYDPNFCPMSLDEAYIDLTDHVEKRKHTSEGDRTFSKRVDPTLLCSCCEGSGDRKVLVASHVLETPGVKTTIMTDETGKESGQANVDVKVGSLREGMLEMETPTNADRVQISIGDDKRQNWKQEIDRERNQNDNIESVKGTDTENEIGTVDSANGMDKVIEKGAHQNGIWDSANGMDDQIETQVKENNNLCSANGIGTDEKIKNESDSCPVGRLSQVCTVCGKPGDPSLLAENVTFGTSAEEAVNEMRFRIEAKTQLTASAGIAPNTMLAKVCSDKNKPNGQYTIAPSREAVMTFINDLPLKKVCGIGKVSEQMLRSLGVVTCHDLYLKRGLLFHLYSTTSFHHFMQICAGIGSTRVERDGERKSISVERTFPALCRPAELYKKCYELSEKLAEDLKEEAIMGKTVTLKLKTVKFETMTRAQSLLNSTSDLEQIYSTARDLLRAEMQNSAPEPLHLRLMGVRMSNLTKAQDSQPRQGTILGCFRKIQTKGPGSQGHRGTAERTAVDVLTCPVCDIPQRGCDLAQFNSHVDSCLSKRAVRELLEADKIGQNSASCSKR</sequence>
<dbReference type="GO" id="GO:0006281">
    <property type="term" value="P:DNA repair"/>
    <property type="evidence" value="ECO:0007669"/>
    <property type="project" value="UniProtKB-KW"/>
</dbReference>
<dbReference type="InterPro" id="IPR001126">
    <property type="entry name" value="UmuC"/>
</dbReference>
<comment type="cofactor">
    <cofactor evidence="1">
        <name>Mg(2+)</name>
        <dbReference type="ChEBI" id="CHEBI:18420"/>
    </cofactor>
</comment>
<dbReference type="FunFam" id="3.30.1490.100:FF:000004">
    <property type="entry name" value="DNA polymerase IV"/>
    <property type="match status" value="1"/>
</dbReference>
<evidence type="ECO:0000256" key="16">
    <source>
        <dbReference type="ARBA" id="ARBA00023125"/>
    </source>
</evidence>
<dbReference type="Pfam" id="PF11798">
    <property type="entry name" value="IMS_HHH"/>
    <property type="match status" value="1"/>
</dbReference>
<evidence type="ECO:0000256" key="11">
    <source>
        <dbReference type="ARBA" id="ARBA00022763"/>
    </source>
</evidence>
<dbReference type="GO" id="GO:0006260">
    <property type="term" value="P:DNA replication"/>
    <property type="evidence" value="ECO:0007669"/>
    <property type="project" value="UniProtKB-KW"/>
</dbReference>
<evidence type="ECO:0000313" key="23">
    <source>
        <dbReference type="EMBL" id="KAK2173100.1"/>
    </source>
</evidence>
<evidence type="ECO:0000256" key="9">
    <source>
        <dbReference type="ARBA" id="ARBA00022705"/>
    </source>
</evidence>
<keyword evidence="16" id="KW-0238">DNA-binding</keyword>
<name>A0AAD9KLW8_RIDPI</name>
<gene>
    <name evidence="23" type="ORF">NP493_904g00039</name>
</gene>
<dbReference type="Pfam" id="PF11799">
    <property type="entry name" value="IMS_C"/>
    <property type="match status" value="1"/>
</dbReference>
<feature type="compositionally biased region" description="Low complexity" evidence="21">
    <location>
        <begin position="79"/>
        <end position="92"/>
    </location>
</feature>
<evidence type="ECO:0000256" key="13">
    <source>
        <dbReference type="ARBA" id="ARBA00022833"/>
    </source>
</evidence>
<keyword evidence="7" id="KW-0808">Transferase</keyword>
<evidence type="ECO:0000256" key="5">
    <source>
        <dbReference type="ARBA" id="ARBA00016178"/>
    </source>
</evidence>
<comment type="caution">
    <text evidence="23">The sequence shown here is derived from an EMBL/GenBank/DDBJ whole genome shotgun (WGS) entry which is preliminary data.</text>
</comment>
<evidence type="ECO:0000256" key="3">
    <source>
        <dbReference type="ARBA" id="ARBA00010945"/>
    </source>
</evidence>
<evidence type="ECO:0000256" key="18">
    <source>
        <dbReference type="ARBA" id="ARBA00023242"/>
    </source>
</evidence>
<dbReference type="InterPro" id="IPR050116">
    <property type="entry name" value="DNA_polymerase-Y"/>
</dbReference>
<dbReference type="FunFam" id="3.40.1170.60:FF:000002">
    <property type="entry name" value="Polymerase (DNA directed) kappa"/>
    <property type="match status" value="1"/>
</dbReference>
<keyword evidence="13" id="KW-0862">Zinc</keyword>
<feature type="compositionally biased region" description="Polar residues" evidence="21">
    <location>
        <begin position="58"/>
        <end position="78"/>
    </location>
</feature>
<evidence type="ECO:0000256" key="6">
    <source>
        <dbReference type="ARBA" id="ARBA00022457"/>
    </source>
</evidence>
<evidence type="ECO:0000256" key="7">
    <source>
        <dbReference type="ARBA" id="ARBA00022679"/>
    </source>
</evidence>
<protein>
    <recommendedName>
        <fullName evidence="5">DNA polymerase kappa</fullName>
        <ecNumber evidence="4">2.7.7.7</ecNumber>
    </recommendedName>
</protein>
<feature type="compositionally biased region" description="Polar residues" evidence="21">
    <location>
        <begin position="29"/>
        <end position="42"/>
    </location>
</feature>
<dbReference type="Proteomes" id="UP001209878">
    <property type="component" value="Unassembled WGS sequence"/>
</dbReference>
<dbReference type="Gene3D" id="3.30.70.270">
    <property type="match status" value="1"/>
</dbReference>
<dbReference type="Gene3D" id="3.30.160.60">
    <property type="entry name" value="Classic Zinc Finger"/>
    <property type="match status" value="1"/>
</dbReference>
<dbReference type="PANTHER" id="PTHR11076">
    <property type="entry name" value="DNA REPAIR POLYMERASE UMUC / TRANSFERASE FAMILY MEMBER"/>
    <property type="match status" value="1"/>
</dbReference>
<keyword evidence="9" id="KW-0235">DNA replication</keyword>
<evidence type="ECO:0000259" key="22">
    <source>
        <dbReference type="PROSITE" id="PS50173"/>
    </source>
</evidence>
<keyword evidence="18" id="KW-0539">Nucleus</keyword>
<dbReference type="GO" id="GO:0005634">
    <property type="term" value="C:nucleus"/>
    <property type="evidence" value="ECO:0007669"/>
    <property type="project" value="UniProtKB-SubCell"/>
</dbReference>
<keyword evidence="20" id="KW-0175">Coiled coil</keyword>
<dbReference type="InterPro" id="IPR036775">
    <property type="entry name" value="DNA_pol_Y-fam_lit_finger_sf"/>
</dbReference>
<evidence type="ECO:0000313" key="24">
    <source>
        <dbReference type="Proteomes" id="UP001209878"/>
    </source>
</evidence>
<dbReference type="GO" id="GO:0042276">
    <property type="term" value="P:error-prone translesion synthesis"/>
    <property type="evidence" value="ECO:0007669"/>
    <property type="project" value="TreeGrafter"/>
</dbReference>
<dbReference type="FunFam" id="1.10.150.810:FF:000003">
    <property type="entry name" value="DNA polymerase kappa subunit"/>
    <property type="match status" value="1"/>
</dbReference>
<dbReference type="InterPro" id="IPR017961">
    <property type="entry name" value="DNA_pol_Y-fam_little_finger"/>
</dbReference>
<keyword evidence="11" id="KW-0227">DNA damage</keyword>
<dbReference type="InterPro" id="IPR043502">
    <property type="entry name" value="DNA/RNA_pol_sf"/>
</dbReference>
<reference evidence="23" key="1">
    <citation type="journal article" date="2023" name="Mol. Biol. Evol.">
        <title>Third-Generation Sequencing Reveals the Adaptive Role of the Epigenome in Three Deep-Sea Polychaetes.</title>
        <authorList>
            <person name="Perez M."/>
            <person name="Aroh O."/>
            <person name="Sun Y."/>
            <person name="Lan Y."/>
            <person name="Juniper S.K."/>
            <person name="Young C.R."/>
            <person name="Angers B."/>
            <person name="Qian P.Y."/>
        </authorList>
    </citation>
    <scope>NUCLEOTIDE SEQUENCE</scope>
    <source>
        <strain evidence="23">R07B-5</strain>
    </source>
</reference>
<keyword evidence="8" id="KW-0548">Nucleotidyltransferase</keyword>
<evidence type="ECO:0000256" key="4">
    <source>
        <dbReference type="ARBA" id="ARBA00012417"/>
    </source>
</evidence>
<dbReference type="SMART" id="SM00734">
    <property type="entry name" value="ZnF_Rad18"/>
    <property type="match status" value="1"/>
</dbReference>
<organism evidence="23 24">
    <name type="scientific">Ridgeia piscesae</name>
    <name type="common">Tubeworm</name>
    <dbReference type="NCBI Taxonomy" id="27915"/>
    <lineage>
        <taxon>Eukaryota</taxon>
        <taxon>Metazoa</taxon>
        <taxon>Spiralia</taxon>
        <taxon>Lophotrochozoa</taxon>
        <taxon>Annelida</taxon>
        <taxon>Polychaeta</taxon>
        <taxon>Sedentaria</taxon>
        <taxon>Canalipalpata</taxon>
        <taxon>Sabellida</taxon>
        <taxon>Siboglinidae</taxon>
        <taxon>Ridgeia</taxon>
    </lineage>
</organism>
<dbReference type="PANTHER" id="PTHR11076:SF33">
    <property type="entry name" value="DNA POLYMERASE KAPPA"/>
    <property type="match status" value="1"/>
</dbReference>
<feature type="region of interest" description="Disordered" evidence="21">
    <location>
        <begin position="1"/>
        <end position="44"/>
    </location>
</feature>
<dbReference type="AlphaFoldDB" id="A0AAD9KLW8"/>
<dbReference type="GO" id="GO:0008270">
    <property type="term" value="F:zinc ion binding"/>
    <property type="evidence" value="ECO:0007669"/>
    <property type="project" value="UniProtKB-KW"/>
</dbReference>
<evidence type="ECO:0000256" key="14">
    <source>
        <dbReference type="ARBA" id="ARBA00022842"/>
    </source>
</evidence>
<feature type="compositionally biased region" description="Basic and acidic residues" evidence="21">
    <location>
        <begin position="385"/>
        <end position="394"/>
    </location>
</feature>
<feature type="compositionally biased region" description="Acidic residues" evidence="21">
    <location>
        <begin position="13"/>
        <end position="25"/>
    </location>
</feature>
<dbReference type="EC" id="2.7.7.7" evidence="4"/>
<dbReference type="Pfam" id="PF00817">
    <property type="entry name" value="IMS"/>
    <property type="match status" value="2"/>
</dbReference>
<evidence type="ECO:0000256" key="21">
    <source>
        <dbReference type="SAM" id="MobiDB-lite"/>
    </source>
</evidence>
<comment type="subcellular location">
    <subcellularLocation>
        <location evidence="2">Nucleus</location>
    </subcellularLocation>
</comment>
<dbReference type="InterPro" id="IPR043128">
    <property type="entry name" value="Rev_trsase/Diguanyl_cyclase"/>
</dbReference>
<evidence type="ECO:0000256" key="10">
    <source>
        <dbReference type="ARBA" id="ARBA00022723"/>
    </source>
</evidence>
<dbReference type="EMBL" id="JAODUO010000903">
    <property type="protein sequence ID" value="KAK2173100.1"/>
    <property type="molecule type" value="Genomic_DNA"/>
</dbReference>
<dbReference type="Gene3D" id="3.30.1490.100">
    <property type="entry name" value="DNA polymerase, Y-family, little finger domain"/>
    <property type="match status" value="1"/>
</dbReference>
<keyword evidence="15" id="KW-0239">DNA-directed DNA polymerase</keyword>
<keyword evidence="14" id="KW-0460">Magnesium</keyword>
<keyword evidence="17" id="KW-0234">DNA repair</keyword>
<evidence type="ECO:0000256" key="15">
    <source>
        <dbReference type="ARBA" id="ARBA00022932"/>
    </source>
</evidence>
<keyword evidence="10" id="KW-0479">Metal-binding</keyword>
<accession>A0AAD9KLW8</accession>
<evidence type="ECO:0000256" key="17">
    <source>
        <dbReference type="ARBA" id="ARBA00023204"/>
    </source>
</evidence>